<dbReference type="Proteomes" id="UP001516023">
    <property type="component" value="Unassembled WGS sequence"/>
</dbReference>
<name>A0ABD3P1X1_9STRA</name>
<dbReference type="EMBL" id="JABMIG020000319">
    <property type="protein sequence ID" value="KAL3781371.1"/>
    <property type="molecule type" value="Genomic_DNA"/>
</dbReference>
<accession>A0ABD3P1X1</accession>
<keyword evidence="2" id="KW-1185">Reference proteome</keyword>
<dbReference type="PANTHER" id="PTHR15460">
    <property type="entry name" value="PEROXISOMAL MEMBRANE PROTEIN 4"/>
    <property type="match status" value="1"/>
</dbReference>
<reference evidence="1 2" key="1">
    <citation type="journal article" date="2020" name="G3 (Bethesda)">
        <title>Improved Reference Genome for Cyclotella cryptica CCMP332, a Model for Cell Wall Morphogenesis, Salinity Adaptation, and Lipid Production in Diatoms (Bacillariophyta).</title>
        <authorList>
            <person name="Roberts W.R."/>
            <person name="Downey K.M."/>
            <person name="Ruck E.C."/>
            <person name="Traller J.C."/>
            <person name="Alverson A.J."/>
        </authorList>
    </citation>
    <scope>NUCLEOTIDE SEQUENCE [LARGE SCALE GENOMIC DNA]</scope>
    <source>
        <strain evidence="1 2">CCMP332</strain>
    </source>
</reference>
<comment type="caution">
    <text evidence="1">The sequence shown here is derived from an EMBL/GenBank/DDBJ whole genome shotgun (WGS) entry which is preliminary data.</text>
</comment>
<evidence type="ECO:0008006" key="3">
    <source>
        <dbReference type="Google" id="ProtNLM"/>
    </source>
</evidence>
<organism evidence="1 2">
    <name type="scientific">Cyclotella cryptica</name>
    <dbReference type="NCBI Taxonomy" id="29204"/>
    <lineage>
        <taxon>Eukaryota</taxon>
        <taxon>Sar</taxon>
        <taxon>Stramenopiles</taxon>
        <taxon>Ochrophyta</taxon>
        <taxon>Bacillariophyta</taxon>
        <taxon>Coscinodiscophyceae</taxon>
        <taxon>Thalassiosirophycidae</taxon>
        <taxon>Stephanodiscales</taxon>
        <taxon>Stephanodiscaceae</taxon>
        <taxon>Cyclotella</taxon>
    </lineage>
</organism>
<evidence type="ECO:0000313" key="1">
    <source>
        <dbReference type="EMBL" id="KAL3781371.1"/>
    </source>
</evidence>
<protein>
    <recommendedName>
        <fullName evidence="3">Peroxisomal membrane protein 4</fullName>
    </recommendedName>
</protein>
<proteinExistence type="predicted"/>
<dbReference type="InterPro" id="IPR019531">
    <property type="entry name" value="Pmp4"/>
</dbReference>
<sequence length="253" mass="28874">MENEQQSKHAHSSFFIRRSSRYSVRSDRGWAIWAENPCPSRFRSPPVMTFLFGSNLSFRKKLHLIAKLALEHASNLAAFAFSYKLILAALKAVSQKIRQSSGSLKSTSLHHVMKEFLYFIVDGPQILRKQCSSVDTISTPGIPEQPYHSFLAGAFGGYFVWGRYSGVNYQLLLYLVSRILVASIKLASEKGVWPFSSKRFMFPKVYPWAAAGIWGTVMMLFEEFPDVLHPSLKRSMDEIYRFNLSPSRTDLNE</sequence>
<evidence type="ECO:0000313" key="2">
    <source>
        <dbReference type="Proteomes" id="UP001516023"/>
    </source>
</evidence>
<dbReference type="AlphaFoldDB" id="A0ABD3P1X1"/>
<gene>
    <name evidence="1" type="ORF">HJC23_013455</name>
</gene>
<dbReference type="PANTHER" id="PTHR15460:SF3">
    <property type="entry name" value="PEROXISOMAL MEMBRANE PROTEIN 4"/>
    <property type="match status" value="1"/>
</dbReference>